<sequence>MGGKRRRNTANTGDKALYKKAAEARSASSTSNKKDGADDAMYNAVDQFHNDRDQDFIQLRNNNGAVPESDVDSDEDQEAVMDLGVGGSSSDEDEDDDSDSDASSRNQKAAKRQPAEDSASSSSDDDDDEEIEDVRDWGRKKSAYYHGDTADLELGQDEEDAFLEEEAAKEVRAARLEEMQEEDFMLSDDDNNNNQEEDEAKKTTKAKTSSKLSSIRDITKLSAKDKKKLIEKQHPGLLQILSHFSTSVQDLQSRTSLATKALFDADDDGTAQAIGCTQMGKKYILTKALLQASTALNLAIFLLLKSEEASDDNLQGTSSSLTQFHPVMKRLQEWNVLQQKLKGNVEDSVEGLDEQLDNLIKAAKLMETMGEEDDDDEEEAADADEKDDNEEMEPAKTGDNNDKMAAASASSSDDDDDESSVDEQAVARKDLHNARFGLRPNELGQDQKKNASNRRRRAAPSDLGDEDDEKKDASRYLASAINTIEQRAATKKKKARKMASSEELVHHREADDDLRRGLQMMEEEMGKDSNEVGDLKDDNDDIQKGNDDDEDGGFYAKMTKKSKAKKEHKKNLYAVAPKFPRMEAEIEGERPISRMIMKNRGLVAHKNKLNRNPRVKKREQYRKALIRRKGTVREVRTDEGHKYGGEGTGIKSRVSRSRKLGTT</sequence>
<dbReference type="GO" id="GO:0000462">
    <property type="term" value="P:maturation of SSU-rRNA from tricistronic rRNA transcript (SSU-rRNA, 5.8S rRNA, LSU-rRNA)"/>
    <property type="evidence" value="ECO:0007669"/>
    <property type="project" value="TreeGrafter"/>
</dbReference>
<dbReference type="PANTHER" id="PTHR13237:SF8">
    <property type="entry name" value="SOMETHING ABOUT SILENCING PROTEIN 10"/>
    <property type="match status" value="1"/>
</dbReference>
<feature type="region of interest" description="Disordered" evidence="4">
    <location>
        <begin position="632"/>
        <end position="663"/>
    </location>
</feature>
<feature type="compositionally biased region" description="Acidic residues" evidence="4">
    <location>
        <begin position="90"/>
        <end position="100"/>
    </location>
</feature>
<feature type="compositionally biased region" description="Acidic residues" evidence="4">
    <location>
        <begin position="69"/>
        <end position="79"/>
    </location>
</feature>
<organism evidence="6 7">
    <name type="scientific">Seminavis robusta</name>
    <dbReference type="NCBI Taxonomy" id="568900"/>
    <lineage>
        <taxon>Eukaryota</taxon>
        <taxon>Sar</taxon>
        <taxon>Stramenopiles</taxon>
        <taxon>Ochrophyta</taxon>
        <taxon>Bacillariophyta</taxon>
        <taxon>Bacillariophyceae</taxon>
        <taxon>Bacillariophycidae</taxon>
        <taxon>Naviculales</taxon>
        <taxon>Naviculaceae</taxon>
        <taxon>Seminavis</taxon>
    </lineage>
</organism>
<evidence type="ECO:0000313" key="7">
    <source>
        <dbReference type="Proteomes" id="UP001153069"/>
    </source>
</evidence>
<feature type="compositionally biased region" description="Acidic residues" evidence="4">
    <location>
        <begin position="150"/>
        <end position="165"/>
    </location>
</feature>
<evidence type="ECO:0000256" key="2">
    <source>
        <dbReference type="ARBA" id="ARBA00010979"/>
    </source>
</evidence>
<dbReference type="Proteomes" id="UP001153069">
    <property type="component" value="Unassembled WGS sequence"/>
</dbReference>
<feature type="compositionally biased region" description="Basic and acidic residues" evidence="4">
    <location>
        <begin position="499"/>
        <end position="516"/>
    </location>
</feature>
<dbReference type="OrthoDB" id="1924577at2759"/>
<reference evidence="6" key="1">
    <citation type="submission" date="2020-06" db="EMBL/GenBank/DDBJ databases">
        <authorList>
            <consortium name="Plant Systems Biology data submission"/>
        </authorList>
    </citation>
    <scope>NUCLEOTIDE SEQUENCE</scope>
    <source>
        <strain evidence="6">D6</strain>
    </source>
</reference>
<dbReference type="AlphaFoldDB" id="A0A9N8DZ92"/>
<feature type="domain" description="Sas10 C-terminal" evidence="5">
    <location>
        <begin position="587"/>
        <end position="660"/>
    </location>
</feature>
<feature type="region of interest" description="Disordered" evidence="4">
    <location>
        <begin position="368"/>
        <end position="554"/>
    </location>
</feature>
<evidence type="ECO:0000259" key="5">
    <source>
        <dbReference type="Pfam" id="PF09368"/>
    </source>
</evidence>
<feature type="compositionally biased region" description="Acidic residues" evidence="4">
    <location>
        <begin position="181"/>
        <end position="198"/>
    </location>
</feature>
<feature type="compositionally biased region" description="Acidic residues" evidence="4">
    <location>
        <begin position="369"/>
        <end position="392"/>
    </location>
</feature>
<proteinExistence type="inferred from homology"/>
<evidence type="ECO:0000313" key="6">
    <source>
        <dbReference type="EMBL" id="CAB9509864.1"/>
    </source>
</evidence>
<dbReference type="EMBL" id="CAICTM010000407">
    <property type="protein sequence ID" value="CAB9509864.1"/>
    <property type="molecule type" value="Genomic_DNA"/>
</dbReference>
<accession>A0A9N8DZ92</accession>
<feature type="compositionally biased region" description="Basic and acidic residues" evidence="4">
    <location>
        <begin position="524"/>
        <end position="546"/>
    </location>
</feature>
<feature type="region of interest" description="Disordered" evidence="4">
    <location>
        <begin position="181"/>
        <end position="208"/>
    </location>
</feature>
<dbReference type="PANTHER" id="PTHR13237">
    <property type="entry name" value="SOMETHING ABOUT SILENCING PROTEIN 10-RELATED"/>
    <property type="match status" value="1"/>
</dbReference>
<feature type="compositionally biased region" description="Basic and acidic residues" evidence="4">
    <location>
        <begin position="632"/>
        <end position="644"/>
    </location>
</feature>
<feature type="region of interest" description="Disordered" evidence="4">
    <location>
        <begin position="1"/>
        <end position="166"/>
    </location>
</feature>
<comment type="caution">
    <text evidence="6">The sequence shown here is derived from an EMBL/GenBank/DDBJ whole genome shotgun (WGS) entry which is preliminary data.</text>
</comment>
<name>A0A9N8DZ92_9STRA</name>
<keyword evidence="7" id="KW-1185">Reference proteome</keyword>
<comment type="subcellular location">
    <subcellularLocation>
        <location evidence="1">Nucleus</location>
    </subcellularLocation>
</comment>
<comment type="similarity">
    <text evidence="2">Belongs to the SAS10 family.</text>
</comment>
<feature type="compositionally biased region" description="Basic and acidic residues" evidence="4">
    <location>
        <begin position="393"/>
        <end position="402"/>
    </location>
</feature>
<keyword evidence="3" id="KW-0539">Nucleus</keyword>
<evidence type="ECO:0000256" key="1">
    <source>
        <dbReference type="ARBA" id="ARBA00004123"/>
    </source>
</evidence>
<dbReference type="Pfam" id="PF09368">
    <property type="entry name" value="Sas10"/>
    <property type="match status" value="1"/>
</dbReference>
<feature type="compositionally biased region" description="Acidic residues" evidence="4">
    <location>
        <begin position="123"/>
        <end position="133"/>
    </location>
</feature>
<dbReference type="InterPro" id="IPR018972">
    <property type="entry name" value="Sas10_C_dom"/>
</dbReference>
<dbReference type="GO" id="GO:0032040">
    <property type="term" value="C:small-subunit processome"/>
    <property type="evidence" value="ECO:0007669"/>
    <property type="project" value="TreeGrafter"/>
</dbReference>
<feature type="compositionally biased region" description="Acidic residues" evidence="4">
    <location>
        <begin position="412"/>
        <end position="421"/>
    </location>
</feature>
<gene>
    <name evidence="6" type="ORF">SEMRO_408_G136920.1</name>
</gene>
<protein>
    <submittedName>
        <fullName evidence="6">About silencing protein 10</fullName>
    </submittedName>
</protein>
<evidence type="ECO:0000256" key="4">
    <source>
        <dbReference type="SAM" id="MobiDB-lite"/>
    </source>
</evidence>
<evidence type="ECO:0000256" key="3">
    <source>
        <dbReference type="ARBA" id="ARBA00023242"/>
    </source>
</evidence>
<feature type="compositionally biased region" description="Basic residues" evidence="4">
    <location>
        <begin position="653"/>
        <end position="663"/>
    </location>
</feature>